<accession>A0ABY1SMH5</accession>
<name>A0ABY1SMH5_9FLAO</name>
<dbReference type="Proteomes" id="UP000198337">
    <property type="component" value="Unassembled WGS sequence"/>
</dbReference>
<organism evidence="1 2">
    <name type="scientific">Maribacter sedimenticola</name>
    <dbReference type="NCBI Taxonomy" id="228956"/>
    <lineage>
        <taxon>Bacteria</taxon>
        <taxon>Pseudomonadati</taxon>
        <taxon>Bacteroidota</taxon>
        <taxon>Flavobacteriia</taxon>
        <taxon>Flavobacteriales</taxon>
        <taxon>Flavobacteriaceae</taxon>
        <taxon>Maribacter</taxon>
    </lineage>
</organism>
<protein>
    <submittedName>
        <fullName evidence="1">Uncharacterized protein</fullName>
    </submittedName>
</protein>
<dbReference type="EMBL" id="FZNV01000011">
    <property type="protein sequence ID" value="SNR80513.1"/>
    <property type="molecule type" value="Genomic_DNA"/>
</dbReference>
<gene>
    <name evidence="1" type="ORF">SAMN04488009_0160</name>
</gene>
<comment type="caution">
    <text evidence="1">The sequence shown here is derived from an EMBL/GenBank/DDBJ whole genome shotgun (WGS) entry which is preliminary data.</text>
</comment>
<evidence type="ECO:0000313" key="2">
    <source>
        <dbReference type="Proteomes" id="UP000198337"/>
    </source>
</evidence>
<sequence>MSAAGIGNAAAGALAADVVKNLITKNHDRPATKGDILALSQKIERFHRVLNIALGINGELPYFDMVTKKIVYFKNTIPINKNKF</sequence>
<evidence type="ECO:0000313" key="1">
    <source>
        <dbReference type="EMBL" id="SNR80513.1"/>
    </source>
</evidence>
<reference evidence="1 2" key="1">
    <citation type="submission" date="2017-06" db="EMBL/GenBank/DDBJ databases">
        <authorList>
            <person name="Varghese N."/>
            <person name="Submissions S."/>
        </authorList>
    </citation>
    <scope>NUCLEOTIDE SEQUENCE [LARGE SCALE GENOMIC DNA]</scope>
    <source>
        <strain evidence="1 2">DSM 19840</strain>
    </source>
</reference>
<proteinExistence type="predicted"/>
<keyword evidence="2" id="KW-1185">Reference proteome</keyword>